<feature type="transmembrane region" description="Helical" evidence="1">
    <location>
        <begin position="55"/>
        <end position="76"/>
    </location>
</feature>
<name>A0ABU4B4S0_9NOCA</name>
<sequence>MNNPIPQPTPTSTADLEVFLSYVLWGCTALGIAGMIFGAATLYRSRMSGGDARTAPQICGGGLLVAIAATAVRALLLPVSTEETTDLPPADPPATLDAPAPPPVVDAAPDVPVDWTPVIWFGGIAAVVVSVALAAYLIIRTRSHVTDRRTAKNALAADYAAAHAVYSEVADSYAAYLADPYSIFVRPLLDNLDEPRTVAFIDAFAAMNDVRPEQCPDTLERVQAFAVAAQKAHTAWRKADGYARAIGMGVTSTEDHRTVRRIRSALGIALDPSATGQERETALRTVEELAAGVLTIHDRIYDSAKIAIETTTRKQLTS</sequence>
<dbReference type="RefSeq" id="WP_317549657.1">
    <property type="nucleotide sequence ID" value="NZ_JAWLKE010000011.1"/>
</dbReference>
<keyword evidence="1" id="KW-1133">Transmembrane helix</keyword>
<reference evidence="2 3" key="1">
    <citation type="submission" date="2023-10" db="EMBL/GenBank/DDBJ databases">
        <title>Development of a sustainable strategy for remediation of hydrocarbon-contaminated territories based on the waste exchange concept.</title>
        <authorList>
            <person name="Krivoruchko A."/>
        </authorList>
    </citation>
    <scope>NUCLEOTIDE SEQUENCE [LARGE SCALE GENOMIC DNA]</scope>
    <source>
        <strain evidence="2 3">IEGM 1322</strain>
    </source>
</reference>
<evidence type="ECO:0008006" key="4">
    <source>
        <dbReference type="Google" id="ProtNLM"/>
    </source>
</evidence>
<feature type="transmembrane region" description="Helical" evidence="1">
    <location>
        <begin position="118"/>
        <end position="139"/>
    </location>
</feature>
<evidence type="ECO:0000313" key="2">
    <source>
        <dbReference type="EMBL" id="MDV6233485.1"/>
    </source>
</evidence>
<keyword evidence="3" id="KW-1185">Reference proteome</keyword>
<keyword evidence="1" id="KW-0472">Membrane</keyword>
<accession>A0ABU4B4S0</accession>
<feature type="transmembrane region" description="Helical" evidence="1">
    <location>
        <begin position="20"/>
        <end position="43"/>
    </location>
</feature>
<keyword evidence="1" id="KW-0812">Transmembrane</keyword>
<gene>
    <name evidence="2" type="ORF">R3P95_23260</name>
</gene>
<dbReference type="Proteomes" id="UP001185899">
    <property type="component" value="Unassembled WGS sequence"/>
</dbReference>
<protein>
    <recommendedName>
        <fullName evidence="4">DUF4129 domain-containing protein</fullName>
    </recommendedName>
</protein>
<evidence type="ECO:0000256" key="1">
    <source>
        <dbReference type="SAM" id="Phobius"/>
    </source>
</evidence>
<organism evidence="2 3">
    <name type="scientific">Rhodococcus cercidiphylli</name>
    <dbReference type="NCBI Taxonomy" id="489916"/>
    <lineage>
        <taxon>Bacteria</taxon>
        <taxon>Bacillati</taxon>
        <taxon>Actinomycetota</taxon>
        <taxon>Actinomycetes</taxon>
        <taxon>Mycobacteriales</taxon>
        <taxon>Nocardiaceae</taxon>
        <taxon>Rhodococcus</taxon>
    </lineage>
</organism>
<proteinExistence type="predicted"/>
<dbReference type="EMBL" id="JAWLKE010000011">
    <property type="protein sequence ID" value="MDV6233485.1"/>
    <property type="molecule type" value="Genomic_DNA"/>
</dbReference>
<comment type="caution">
    <text evidence="2">The sequence shown here is derived from an EMBL/GenBank/DDBJ whole genome shotgun (WGS) entry which is preliminary data.</text>
</comment>
<evidence type="ECO:0000313" key="3">
    <source>
        <dbReference type="Proteomes" id="UP001185899"/>
    </source>
</evidence>